<evidence type="ECO:0000313" key="1">
    <source>
        <dbReference type="EMBL" id="OZI40393.1"/>
    </source>
</evidence>
<dbReference type="AlphaFoldDB" id="A0A261SVR9"/>
<name>A0A261SVR9_9BORD</name>
<protein>
    <recommendedName>
        <fullName evidence="3">DUF3717 domain-containing protein</fullName>
    </recommendedName>
</protein>
<dbReference type="InterPro" id="IPR022191">
    <property type="entry name" value="DUF3717"/>
</dbReference>
<gene>
    <name evidence="1" type="ORF">CEG14_01085</name>
</gene>
<comment type="caution">
    <text evidence="1">The sequence shown here is derived from an EMBL/GenBank/DDBJ whole genome shotgun (WGS) entry which is preliminary data.</text>
</comment>
<proteinExistence type="predicted"/>
<evidence type="ECO:0000313" key="2">
    <source>
        <dbReference type="Proteomes" id="UP000217005"/>
    </source>
</evidence>
<dbReference type="RefSeq" id="WP_094824511.1">
    <property type="nucleotide sequence ID" value="NZ_NEVL01000001.1"/>
</dbReference>
<dbReference type="Proteomes" id="UP000217005">
    <property type="component" value="Unassembled WGS sequence"/>
</dbReference>
<dbReference type="EMBL" id="NEVL01000001">
    <property type="protein sequence ID" value="OZI40393.1"/>
    <property type="molecule type" value="Genomic_DNA"/>
</dbReference>
<accession>A0A261SVR9</accession>
<sequence length="78" mass="8456">MQNPESPITLPALEQAINYWRNRLPAQGEDARLCAEAAALAVPYADMIMAHAHELPRAALSEAARAAFQQWEGALKGA</sequence>
<dbReference type="OrthoDB" id="8778662at2"/>
<dbReference type="Pfam" id="PF12512">
    <property type="entry name" value="DUF3717"/>
    <property type="match status" value="1"/>
</dbReference>
<organism evidence="1 2">
    <name type="scientific">Bordetella genomosp. 1</name>
    <dbReference type="NCBI Taxonomy" id="1395607"/>
    <lineage>
        <taxon>Bacteria</taxon>
        <taxon>Pseudomonadati</taxon>
        <taxon>Pseudomonadota</taxon>
        <taxon>Betaproteobacteria</taxon>
        <taxon>Burkholderiales</taxon>
        <taxon>Alcaligenaceae</taxon>
        <taxon>Bordetella</taxon>
    </lineage>
</organism>
<evidence type="ECO:0008006" key="3">
    <source>
        <dbReference type="Google" id="ProtNLM"/>
    </source>
</evidence>
<reference evidence="1 2" key="1">
    <citation type="submission" date="2017-05" db="EMBL/GenBank/DDBJ databases">
        <title>Complete and WGS of Bordetella genogroups.</title>
        <authorList>
            <person name="Spilker T."/>
            <person name="LiPuma J."/>
        </authorList>
    </citation>
    <scope>NUCLEOTIDE SEQUENCE [LARGE SCALE GENOMIC DNA]</scope>
    <source>
        <strain evidence="1 2">AU17610</strain>
    </source>
</reference>